<keyword evidence="4" id="KW-1003">Cell membrane</keyword>
<comment type="similarity">
    <text evidence="2">Belongs to the ABC-2 integral membrane protein family.</text>
</comment>
<evidence type="ECO:0000256" key="7">
    <source>
        <dbReference type="ARBA" id="ARBA00023136"/>
    </source>
</evidence>
<feature type="transmembrane region" description="Helical" evidence="8">
    <location>
        <begin position="318"/>
        <end position="336"/>
    </location>
</feature>
<dbReference type="Gene3D" id="3.40.1710.10">
    <property type="entry name" value="abc type-2 transporter like domain"/>
    <property type="match status" value="1"/>
</dbReference>
<comment type="caution">
    <text evidence="10">The sequence shown here is derived from an EMBL/GenBank/DDBJ whole genome shotgun (WGS) entry which is preliminary data.</text>
</comment>
<gene>
    <name evidence="10" type="ORF">E9232_000661</name>
</gene>
<evidence type="ECO:0000256" key="8">
    <source>
        <dbReference type="SAM" id="Phobius"/>
    </source>
</evidence>
<dbReference type="PANTHER" id="PTHR30294:SF44">
    <property type="entry name" value="MULTIDRUG ABC TRANSPORTER PERMEASE YBHR-RELATED"/>
    <property type="match status" value="1"/>
</dbReference>
<dbReference type="InterPro" id="IPR051449">
    <property type="entry name" value="ABC-2_transporter_component"/>
</dbReference>
<dbReference type="EMBL" id="JAVDPW010000001">
    <property type="protein sequence ID" value="MDR6288162.1"/>
    <property type="molecule type" value="Genomic_DNA"/>
</dbReference>
<evidence type="ECO:0000256" key="3">
    <source>
        <dbReference type="ARBA" id="ARBA00022448"/>
    </source>
</evidence>
<dbReference type="InterPro" id="IPR047817">
    <property type="entry name" value="ABC2_TM_bact-type"/>
</dbReference>
<evidence type="ECO:0000256" key="6">
    <source>
        <dbReference type="ARBA" id="ARBA00022989"/>
    </source>
</evidence>
<protein>
    <submittedName>
        <fullName evidence="10">ABC-2 type transport system permease protein</fullName>
    </submittedName>
</protein>
<feature type="transmembrane region" description="Helical" evidence="8">
    <location>
        <begin position="147"/>
        <end position="170"/>
    </location>
</feature>
<keyword evidence="7 8" id="KW-0472">Membrane</keyword>
<accession>A0ABU1JIL7</accession>
<keyword evidence="11" id="KW-1185">Reference proteome</keyword>
<feature type="transmembrane region" description="Helical" evidence="8">
    <location>
        <begin position="257"/>
        <end position="275"/>
    </location>
</feature>
<dbReference type="PANTHER" id="PTHR30294">
    <property type="entry name" value="MEMBRANE COMPONENT OF ABC TRANSPORTER YHHJ-RELATED"/>
    <property type="match status" value="1"/>
</dbReference>
<organism evidence="10 11">
    <name type="scientific">Inquilinus ginsengisoli</name>
    <dbReference type="NCBI Taxonomy" id="363840"/>
    <lineage>
        <taxon>Bacteria</taxon>
        <taxon>Pseudomonadati</taxon>
        <taxon>Pseudomonadota</taxon>
        <taxon>Alphaproteobacteria</taxon>
        <taxon>Rhodospirillales</taxon>
        <taxon>Rhodospirillaceae</taxon>
        <taxon>Inquilinus</taxon>
    </lineage>
</organism>
<evidence type="ECO:0000313" key="11">
    <source>
        <dbReference type="Proteomes" id="UP001262410"/>
    </source>
</evidence>
<evidence type="ECO:0000256" key="5">
    <source>
        <dbReference type="ARBA" id="ARBA00022692"/>
    </source>
</evidence>
<keyword evidence="6 8" id="KW-1133">Transmembrane helix</keyword>
<reference evidence="10 11" key="1">
    <citation type="submission" date="2023-07" db="EMBL/GenBank/DDBJ databases">
        <title>Sorghum-associated microbial communities from plants grown in Nebraska, USA.</title>
        <authorList>
            <person name="Schachtman D."/>
        </authorList>
    </citation>
    <scope>NUCLEOTIDE SEQUENCE [LARGE SCALE GENOMIC DNA]</scope>
    <source>
        <strain evidence="10 11">584</strain>
    </source>
</reference>
<dbReference type="Proteomes" id="UP001262410">
    <property type="component" value="Unassembled WGS sequence"/>
</dbReference>
<name>A0ABU1JIL7_9PROT</name>
<proteinExistence type="inferred from homology"/>
<evidence type="ECO:0000313" key="10">
    <source>
        <dbReference type="EMBL" id="MDR6288162.1"/>
    </source>
</evidence>
<keyword evidence="5 8" id="KW-0812">Transmembrane</keyword>
<dbReference type="InterPro" id="IPR013525">
    <property type="entry name" value="ABC2_TM"/>
</dbReference>
<dbReference type="PROSITE" id="PS51012">
    <property type="entry name" value="ABC_TM2"/>
    <property type="match status" value="1"/>
</dbReference>
<evidence type="ECO:0000259" key="9">
    <source>
        <dbReference type="PROSITE" id="PS51012"/>
    </source>
</evidence>
<keyword evidence="3" id="KW-0813">Transport</keyword>
<evidence type="ECO:0000256" key="1">
    <source>
        <dbReference type="ARBA" id="ARBA00004651"/>
    </source>
</evidence>
<dbReference type="Pfam" id="PF12698">
    <property type="entry name" value="ABC2_membrane_3"/>
    <property type="match status" value="1"/>
</dbReference>
<sequence>MPPLLQLVLFANAATFEIAGVSLGIWDEDGSRPAAELIDRFARSPAFDLTAVYDQPEEVAAGITEQHVTAVLHLGQRFSADLLSGQAADLQLIIDARRSNTAMIVGSYAQSIIDGYTQDLATLARRPGGVAVVSRAWFNPNLSSRWFILPGLVVLLSFVTVVLTTALSVARERELGTFDQLLVTPMRPMEIVIGKTVPTFAIGVSEAALLVAVVVVAYGVPFVGSAALLVLSLAIFLLSGIGIGLAISSVAKTQQQAILGVFLFLAPAMILSGFATPVENMPGWCRALTLLDPIRYMLVVARGVFLQDMAWDVAAGQIWPMAAIGLATLITATWLFRGRLE</sequence>
<comment type="subcellular location">
    <subcellularLocation>
        <location evidence="1">Cell membrane</location>
        <topology evidence="1">Multi-pass membrane protein</topology>
    </subcellularLocation>
</comment>
<feature type="domain" description="ABC transmembrane type-2" evidence="9">
    <location>
        <begin position="110"/>
        <end position="339"/>
    </location>
</feature>
<feature type="transmembrane region" description="Helical" evidence="8">
    <location>
        <begin position="226"/>
        <end position="250"/>
    </location>
</feature>
<evidence type="ECO:0000256" key="4">
    <source>
        <dbReference type="ARBA" id="ARBA00022475"/>
    </source>
</evidence>
<evidence type="ECO:0000256" key="2">
    <source>
        <dbReference type="ARBA" id="ARBA00007783"/>
    </source>
</evidence>
<feature type="transmembrane region" description="Helical" evidence="8">
    <location>
        <begin position="191"/>
        <end position="220"/>
    </location>
</feature>